<dbReference type="Proteomes" id="UP000048965">
    <property type="component" value="Unassembled WGS sequence"/>
</dbReference>
<organism evidence="1 2">
    <name type="scientific">Streptomyces lydicamycinicus</name>
    <dbReference type="NCBI Taxonomy" id="1546107"/>
    <lineage>
        <taxon>Bacteria</taxon>
        <taxon>Bacillati</taxon>
        <taxon>Actinomycetota</taxon>
        <taxon>Actinomycetes</taxon>
        <taxon>Kitasatosporales</taxon>
        <taxon>Streptomycetaceae</taxon>
        <taxon>Streptomyces</taxon>
    </lineage>
</organism>
<keyword evidence="2" id="KW-1185">Reference proteome</keyword>
<dbReference type="RefSeq" id="WP_042159048.1">
    <property type="nucleotide sequence ID" value="NZ_BBNO01000008.1"/>
</dbReference>
<comment type="caution">
    <text evidence="1">The sequence shown here is derived from an EMBL/GenBank/DDBJ whole genome shotgun (WGS) entry which is preliminary data.</text>
</comment>
<reference evidence="2" key="1">
    <citation type="submission" date="2014-09" db="EMBL/GenBank/DDBJ databases">
        <title>Whole genome shotgun sequence of Streptomyces sp. NBRC 110027.</title>
        <authorList>
            <person name="Komaki H."/>
            <person name="Ichikawa N."/>
            <person name="Katano-Makiyama Y."/>
            <person name="Hosoyama A."/>
            <person name="Hashimoto M."/>
            <person name="Uohara A."/>
            <person name="Kitahashi Y."/>
            <person name="Ohji S."/>
            <person name="Kimura A."/>
            <person name="Yamazoe A."/>
            <person name="Igarashi Y."/>
            <person name="Fujita N."/>
        </authorList>
    </citation>
    <scope>NUCLEOTIDE SEQUENCE [LARGE SCALE GENOMIC DNA]</scope>
    <source>
        <strain evidence="2">NBRC 110027</strain>
    </source>
</reference>
<reference evidence="1 2" key="2">
    <citation type="journal article" date="2015" name="Stand. Genomic Sci.">
        <title>Draft genome sequence of marine-derived Streptomyces sp. TP-A0598, a producer of anti-MRSA antibiotic lydicamycins.</title>
        <authorList>
            <person name="Komaki H."/>
            <person name="Ichikawa N."/>
            <person name="Hosoyama A."/>
            <person name="Fujita N."/>
            <person name="Igarashi Y."/>
        </authorList>
    </citation>
    <scope>NUCLEOTIDE SEQUENCE [LARGE SCALE GENOMIC DNA]</scope>
    <source>
        <strain evidence="1 2">NBRC 110027</strain>
    </source>
</reference>
<protein>
    <submittedName>
        <fullName evidence="1">Uncharacterized protein</fullName>
    </submittedName>
</protein>
<evidence type="ECO:0000313" key="2">
    <source>
        <dbReference type="Proteomes" id="UP000048965"/>
    </source>
</evidence>
<sequence length="206" mass="23303">MSSEIQRFYLDWGIYPGEEVTREEALDEGDYTRAQLNESGAPLFAEFYDSGRLFHVDYWTSDPESVRNNHLLHHPGIPFGIQLTVQHIGNYCWSVSHRYANSGDLAGYLVHLERINTYDAALMTLQIDLQRQLKKIEKNSYDSDGQLHYVFEYNPEGDVVSIHDSPEGSTPQLAAALDDVDMPDFYREGFALPAGIDRSSIPLLGG</sequence>
<proteinExistence type="predicted"/>
<gene>
    <name evidence="1" type="ORF">TPA0598_08_00570</name>
</gene>
<dbReference type="AlphaFoldDB" id="A0A0P4RC41"/>
<dbReference type="EMBL" id="BBNO01000008">
    <property type="protein sequence ID" value="GAO11146.1"/>
    <property type="molecule type" value="Genomic_DNA"/>
</dbReference>
<accession>A0A0P4RC41</accession>
<evidence type="ECO:0000313" key="1">
    <source>
        <dbReference type="EMBL" id="GAO11146.1"/>
    </source>
</evidence>
<name>A0A0P4RC41_9ACTN</name>
<dbReference type="OrthoDB" id="9877553at2"/>